<feature type="compositionally biased region" description="Polar residues" evidence="1">
    <location>
        <begin position="28"/>
        <end position="46"/>
    </location>
</feature>
<gene>
    <name evidence="2" type="ORF">CYMTET_5607</name>
</gene>
<evidence type="ECO:0000256" key="1">
    <source>
        <dbReference type="SAM" id="MobiDB-lite"/>
    </source>
</evidence>
<comment type="caution">
    <text evidence="2">The sequence shown here is derived from an EMBL/GenBank/DDBJ whole genome shotgun (WGS) entry which is preliminary data.</text>
</comment>
<sequence length="229" mass="23070">MAGSKYPMPAPSSGKYPSTPQGAADSLRAQTVASSKQPVEASSTGSKRAREGDASPSEQRASKGLKKDVAKLVNRGALLTDLEVTVPGRMETRSASSPSSCADPAGPRHEPSSAAHGGIGWSSAADRGKAAGQGQASGVAAVAKSPTKRGVAMSAAVSVGRTAPKAPHERDPAKEAAVVVSASLVKRDAAAANAEKSAASQVHPLINHGFLAIRVHCQALVVHCVGEEG</sequence>
<dbReference type="AlphaFoldDB" id="A0AAE0LIW7"/>
<dbReference type="Proteomes" id="UP001190700">
    <property type="component" value="Unassembled WGS sequence"/>
</dbReference>
<reference evidence="2 3" key="1">
    <citation type="journal article" date="2015" name="Genome Biol. Evol.">
        <title>Comparative Genomics of a Bacterivorous Green Alga Reveals Evolutionary Causalities and Consequences of Phago-Mixotrophic Mode of Nutrition.</title>
        <authorList>
            <person name="Burns J.A."/>
            <person name="Paasch A."/>
            <person name="Narechania A."/>
            <person name="Kim E."/>
        </authorList>
    </citation>
    <scope>NUCLEOTIDE SEQUENCE [LARGE SCALE GENOMIC DNA]</scope>
    <source>
        <strain evidence="2 3">PLY_AMNH</strain>
    </source>
</reference>
<protein>
    <submittedName>
        <fullName evidence="2">Uncharacterized protein</fullName>
    </submittedName>
</protein>
<feature type="region of interest" description="Disordered" evidence="1">
    <location>
        <begin position="1"/>
        <end position="132"/>
    </location>
</feature>
<evidence type="ECO:0000313" key="3">
    <source>
        <dbReference type="Proteomes" id="UP001190700"/>
    </source>
</evidence>
<proteinExistence type="predicted"/>
<accession>A0AAE0LIW7</accession>
<name>A0AAE0LIW7_9CHLO</name>
<feature type="compositionally biased region" description="Low complexity" evidence="1">
    <location>
        <begin position="94"/>
        <end position="105"/>
    </location>
</feature>
<evidence type="ECO:0000313" key="2">
    <source>
        <dbReference type="EMBL" id="KAK3286863.1"/>
    </source>
</evidence>
<dbReference type="EMBL" id="LGRX02001103">
    <property type="protein sequence ID" value="KAK3286863.1"/>
    <property type="molecule type" value="Genomic_DNA"/>
</dbReference>
<organism evidence="2 3">
    <name type="scientific">Cymbomonas tetramitiformis</name>
    <dbReference type="NCBI Taxonomy" id="36881"/>
    <lineage>
        <taxon>Eukaryota</taxon>
        <taxon>Viridiplantae</taxon>
        <taxon>Chlorophyta</taxon>
        <taxon>Pyramimonadophyceae</taxon>
        <taxon>Pyramimonadales</taxon>
        <taxon>Pyramimonadaceae</taxon>
        <taxon>Cymbomonas</taxon>
    </lineage>
</organism>
<keyword evidence="3" id="KW-1185">Reference proteome</keyword>